<keyword evidence="2" id="KW-1185">Reference proteome</keyword>
<dbReference type="EMBL" id="CAJJDP010000151">
    <property type="protein sequence ID" value="CAD8210036.1"/>
    <property type="molecule type" value="Genomic_DNA"/>
</dbReference>
<sequence>MFYLLFLSAICIVIGNLNLTVFRWTQLFQSNATLLDFTLAGELKVVIKSDDELRMLRITILNVKEKHQLYSNSCF</sequence>
<name>A0A8S1Y6I4_PAROT</name>
<proteinExistence type="predicted"/>
<accession>A0A8S1Y6I4</accession>
<evidence type="ECO:0000313" key="1">
    <source>
        <dbReference type="EMBL" id="CAD8210036.1"/>
    </source>
</evidence>
<dbReference type="AlphaFoldDB" id="A0A8S1Y6I4"/>
<reference evidence="1" key="1">
    <citation type="submission" date="2021-01" db="EMBL/GenBank/DDBJ databases">
        <authorList>
            <consortium name="Genoscope - CEA"/>
            <person name="William W."/>
        </authorList>
    </citation>
    <scope>NUCLEOTIDE SEQUENCE</scope>
</reference>
<dbReference type="Proteomes" id="UP000683925">
    <property type="component" value="Unassembled WGS sequence"/>
</dbReference>
<gene>
    <name evidence="1" type="ORF">POCTA_138.1.T1490104</name>
</gene>
<organism evidence="1 2">
    <name type="scientific">Paramecium octaurelia</name>
    <dbReference type="NCBI Taxonomy" id="43137"/>
    <lineage>
        <taxon>Eukaryota</taxon>
        <taxon>Sar</taxon>
        <taxon>Alveolata</taxon>
        <taxon>Ciliophora</taxon>
        <taxon>Intramacronucleata</taxon>
        <taxon>Oligohymenophorea</taxon>
        <taxon>Peniculida</taxon>
        <taxon>Parameciidae</taxon>
        <taxon>Paramecium</taxon>
    </lineage>
</organism>
<evidence type="ECO:0000313" key="2">
    <source>
        <dbReference type="Proteomes" id="UP000683925"/>
    </source>
</evidence>
<protein>
    <submittedName>
        <fullName evidence="1">Uncharacterized protein</fullName>
    </submittedName>
</protein>
<comment type="caution">
    <text evidence="1">The sequence shown here is derived from an EMBL/GenBank/DDBJ whole genome shotgun (WGS) entry which is preliminary data.</text>
</comment>